<dbReference type="Gene3D" id="6.10.250.3100">
    <property type="match status" value="1"/>
</dbReference>
<sequence>MLPTTSECRICSGVVNEFFDFGRQPLADAFREPGSDEQEFFYRLAVGACADCTMVQLMEEVPRDRMFHNGYPYHSSGSVVMQAHFEETAKGFLAAELSGPDPFIVEIGSNDGAMLKVIAAAGVRHLGVEPSGGVADLAAAEGITVRKDFFEESTALETLEAHGTADVIYSANTFSHIPYVDSVLKGVAALLSPTGSFVFEDPYFADIVERTSFDQIYDEHFFLFSASSVANMVTRFGLELVDVKRLPTHGGEVRYTVAHAGSRPVSAAVAELLREEREQGLTSTATLERFGANVEATRERLLEKLRSLRDAGKRVVGYGATAKSATVLNYCGIDSDLVEFICDSTPAKQGRLTPGSHIPVRKPEDFALPYPDYAVLFAWNHADEVIAKEQGFRDAGGRWIRYVPEVTVL</sequence>
<dbReference type="Pfam" id="PF13489">
    <property type="entry name" value="Methyltransf_23"/>
    <property type="match status" value="1"/>
</dbReference>
<dbReference type="InterPro" id="IPR013691">
    <property type="entry name" value="MeTrfase_14"/>
</dbReference>
<dbReference type="AlphaFoldDB" id="A0A9W6UKJ1"/>
<keyword evidence="3" id="KW-0808">Transferase</keyword>
<evidence type="ECO:0000313" key="4">
    <source>
        <dbReference type="Proteomes" id="UP001165092"/>
    </source>
</evidence>
<dbReference type="Pfam" id="PF08421">
    <property type="entry name" value="Methyltransf_13"/>
    <property type="match status" value="1"/>
</dbReference>
<dbReference type="Gene3D" id="3.40.50.720">
    <property type="entry name" value="NAD(P)-binding Rossmann-like Domain"/>
    <property type="match status" value="1"/>
</dbReference>
<feature type="domain" description="Methyltransferase putative zinc binding" evidence="1">
    <location>
        <begin position="8"/>
        <end position="67"/>
    </location>
</feature>
<proteinExistence type="predicted"/>
<dbReference type="GO" id="GO:0032259">
    <property type="term" value="P:methylation"/>
    <property type="evidence" value="ECO:0007669"/>
    <property type="project" value="UniProtKB-KW"/>
</dbReference>
<feature type="domain" description="C-methyltransferase" evidence="2">
    <location>
        <begin position="247"/>
        <end position="404"/>
    </location>
</feature>
<keyword evidence="4" id="KW-1185">Reference proteome</keyword>
<accession>A0A9W6UKJ1</accession>
<evidence type="ECO:0000259" key="2">
    <source>
        <dbReference type="Pfam" id="PF08484"/>
    </source>
</evidence>
<dbReference type="Gene3D" id="6.20.50.110">
    <property type="entry name" value="Methyltransferase, zinc-binding domain"/>
    <property type="match status" value="1"/>
</dbReference>
<dbReference type="Gene3D" id="3.40.50.150">
    <property type="entry name" value="Vaccinia Virus protein VP39"/>
    <property type="match status" value="1"/>
</dbReference>
<dbReference type="InterPro" id="IPR038576">
    <property type="entry name" value="Methyltransf_Zn-bd_dom_put_sf"/>
</dbReference>
<dbReference type="GO" id="GO:0008168">
    <property type="term" value="F:methyltransferase activity"/>
    <property type="evidence" value="ECO:0007669"/>
    <property type="project" value="UniProtKB-KW"/>
</dbReference>
<dbReference type="Proteomes" id="UP001165092">
    <property type="component" value="Unassembled WGS sequence"/>
</dbReference>
<protein>
    <submittedName>
        <fullName evidence="3">Methyltransferase</fullName>
    </submittedName>
</protein>
<name>A0A9W6UKJ1_9ACTN</name>
<evidence type="ECO:0000259" key="1">
    <source>
        <dbReference type="Pfam" id="PF08421"/>
    </source>
</evidence>
<dbReference type="CDD" id="cd02440">
    <property type="entry name" value="AdoMet_MTases"/>
    <property type="match status" value="1"/>
</dbReference>
<dbReference type="InterPro" id="IPR013630">
    <property type="entry name" value="Methyltransf_Zn-bd_dom_put"/>
</dbReference>
<dbReference type="InterPro" id="IPR029063">
    <property type="entry name" value="SAM-dependent_MTases_sf"/>
</dbReference>
<comment type="caution">
    <text evidence="3">The sequence shown here is derived from an EMBL/GenBank/DDBJ whole genome shotgun (WGS) entry which is preliminary data.</text>
</comment>
<organism evidence="3 4">
    <name type="scientific">Nocardiopsis ansamitocini</name>
    <dbReference type="NCBI Taxonomy" id="1670832"/>
    <lineage>
        <taxon>Bacteria</taxon>
        <taxon>Bacillati</taxon>
        <taxon>Actinomycetota</taxon>
        <taxon>Actinomycetes</taxon>
        <taxon>Streptosporangiales</taxon>
        <taxon>Nocardiopsidaceae</taxon>
        <taxon>Nocardiopsis</taxon>
    </lineage>
</organism>
<dbReference type="Pfam" id="PF08484">
    <property type="entry name" value="Methyltransf_14"/>
    <property type="match status" value="1"/>
</dbReference>
<gene>
    <name evidence="3" type="ORF">Nans01_43800</name>
</gene>
<dbReference type="PANTHER" id="PTHR43861:SF5">
    <property type="entry name" value="BLL5978 PROTEIN"/>
    <property type="match status" value="1"/>
</dbReference>
<keyword evidence="3" id="KW-0489">Methyltransferase</keyword>
<dbReference type="SUPFAM" id="SSF53335">
    <property type="entry name" value="S-adenosyl-L-methionine-dependent methyltransferases"/>
    <property type="match status" value="1"/>
</dbReference>
<dbReference type="PANTHER" id="PTHR43861">
    <property type="entry name" value="TRANS-ACONITATE 2-METHYLTRANSFERASE-RELATED"/>
    <property type="match status" value="1"/>
</dbReference>
<evidence type="ECO:0000313" key="3">
    <source>
        <dbReference type="EMBL" id="GLU50029.1"/>
    </source>
</evidence>
<reference evidence="3" key="1">
    <citation type="submission" date="2023-02" db="EMBL/GenBank/DDBJ databases">
        <title>Nocardiopsis ansamitocini NBRC 112285.</title>
        <authorList>
            <person name="Ichikawa N."/>
            <person name="Sato H."/>
            <person name="Tonouchi N."/>
        </authorList>
    </citation>
    <scope>NUCLEOTIDE SEQUENCE</scope>
    <source>
        <strain evidence="3">NBRC 112285</strain>
    </source>
</reference>
<dbReference type="RefSeq" id="WP_285761573.1">
    <property type="nucleotide sequence ID" value="NZ_BSQG01000011.1"/>
</dbReference>
<dbReference type="EMBL" id="BSQG01000011">
    <property type="protein sequence ID" value="GLU50029.1"/>
    <property type="molecule type" value="Genomic_DNA"/>
</dbReference>